<evidence type="ECO:0000313" key="1">
    <source>
        <dbReference type="EMBL" id="KAJ4725524.1"/>
    </source>
</evidence>
<dbReference type="Proteomes" id="UP001164539">
    <property type="component" value="Chromosome 2"/>
</dbReference>
<gene>
    <name evidence="1" type="ORF">OWV82_004384</name>
</gene>
<dbReference type="EMBL" id="CM051395">
    <property type="protein sequence ID" value="KAJ4725524.1"/>
    <property type="molecule type" value="Genomic_DNA"/>
</dbReference>
<organism evidence="1 2">
    <name type="scientific">Melia azedarach</name>
    <name type="common">Chinaberry tree</name>
    <dbReference type="NCBI Taxonomy" id="155640"/>
    <lineage>
        <taxon>Eukaryota</taxon>
        <taxon>Viridiplantae</taxon>
        <taxon>Streptophyta</taxon>
        <taxon>Embryophyta</taxon>
        <taxon>Tracheophyta</taxon>
        <taxon>Spermatophyta</taxon>
        <taxon>Magnoliopsida</taxon>
        <taxon>eudicotyledons</taxon>
        <taxon>Gunneridae</taxon>
        <taxon>Pentapetalae</taxon>
        <taxon>rosids</taxon>
        <taxon>malvids</taxon>
        <taxon>Sapindales</taxon>
        <taxon>Meliaceae</taxon>
        <taxon>Melia</taxon>
    </lineage>
</organism>
<comment type="caution">
    <text evidence="1">The sequence shown here is derived from an EMBL/GenBank/DDBJ whole genome shotgun (WGS) entry which is preliminary data.</text>
</comment>
<accession>A0ACC1YQU3</accession>
<sequence>MGDTDINVTVKFSGRSIPITISPDSTVMQLKNLLLPLTDVLVRGQKLIFKGKVLVNEMTLREAKVTNGAKVMLMGSHGLHQGEGPVFKEAQTRIISRNTAVVKDNKEVPIGKNSLERWKATGVIALAECNLKAIPDEIWACAPFVRILDFSNNFIQRVPEQIDCFTGLKKLFLNANGLSNESISWGGLAMLQNLTVLSISQNCLNGLPCTLGDLTALQQLDVSNNELTTLPNEIGSLSKLEVLKANNNRISSLPEQIGDCTSLIEIDLSSNLLSELPMELECLRNLKALHLGNNALKSLPTSLFSMCVQLCTLDLHNTEITMDVLRQIEGWDDFDERRRAKHQKQLDFRVMGSTEFDEGADKS</sequence>
<keyword evidence="2" id="KW-1185">Reference proteome</keyword>
<proteinExistence type="predicted"/>
<protein>
    <submittedName>
        <fullName evidence="1">LRR repeats and ubiquitin-like domain-containing protein</fullName>
    </submittedName>
</protein>
<name>A0ACC1YQU3_MELAZ</name>
<evidence type="ECO:0000313" key="2">
    <source>
        <dbReference type="Proteomes" id="UP001164539"/>
    </source>
</evidence>
<reference evidence="1 2" key="1">
    <citation type="journal article" date="2023" name="Science">
        <title>Complex scaffold remodeling in plant triterpene biosynthesis.</title>
        <authorList>
            <person name="De La Pena R."/>
            <person name="Hodgson H."/>
            <person name="Liu J.C."/>
            <person name="Stephenson M.J."/>
            <person name="Martin A.C."/>
            <person name="Owen C."/>
            <person name="Harkess A."/>
            <person name="Leebens-Mack J."/>
            <person name="Jimenez L.E."/>
            <person name="Osbourn A."/>
            <person name="Sattely E.S."/>
        </authorList>
    </citation>
    <scope>NUCLEOTIDE SEQUENCE [LARGE SCALE GENOMIC DNA]</scope>
    <source>
        <strain evidence="2">cv. JPN11</strain>
        <tissue evidence="1">Leaf</tissue>
    </source>
</reference>